<feature type="region of interest" description="Disordered" evidence="3">
    <location>
        <begin position="1032"/>
        <end position="1054"/>
    </location>
</feature>
<dbReference type="Gene3D" id="1.25.40.10">
    <property type="entry name" value="Tetratricopeptide repeat domain"/>
    <property type="match status" value="1"/>
</dbReference>
<evidence type="ECO:0000256" key="1">
    <source>
        <dbReference type="ARBA" id="ARBA00038101"/>
    </source>
</evidence>
<feature type="region of interest" description="Disordered" evidence="3">
    <location>
        <begin position="666"/>
        <end position="721"/>
    </location>
</feature>
<organism evidence="4">
    <name type="scientific">Odontella aurita</name>
    <dbReference type="NCBI Taxonomy" id="265563"/>
    <lineage>
        <taxon>Eukaryota</taxon>
        <taxon>Sar</taxon>
        <taxon>Stramenopiles</taxon>
        <taxon>Ochrophyta</taxon>
        <taxon>Bacillariophyta</taxon>
        <taxon>Mediophyceae</taxon>
        <taxon>Biddulphiophycidae</taxon>
        <taxon>Eupodiscales</taxon>
        <taxon>Odontellaceae</taxon>
        <taxon>Odontella</taxon>
    </lineage>
</organism>
<feature type="coiled-coil region" evidence="2">
    <location>
        <begin position="136"/>
        <end position="166"/>
    </location>
</feature>
<feature type="region of interest" description="Disordered" evidence="3">
    <location>
        <begin position="451"/>
        <end position="507"/>
    </location>
</feature>
<feature type="compositionally biased region" description="Basic and acidic residues" evidence="3">
    <location>
        <begin position="14"/>
        <end position="32"/>
    </location>
</feature>
<dbReference type="InterPro" id="IPR006597">
    <property type="entry name" value="Sel1-like"/>
</dbReference>
<feature type="compositionally biased region" description="Basic and acidic residues" evidence="3">
    <location>
        <begin position="638"/>
        <end position="648"/>
    </location>
</feature>
<feature type="region of interest" description="Disordered" evidence="3">
    <location>
        <begin position="531"/>
        <end position="588"/>
    </location>
</feature>
<dbReference type="InterPro" id="IPR011990">
    <property type="entry name" value="TPR-like_helical_dom_sf"/>
</dbReference>
<feature type="region of interest" description="Disordered" evidence="3">
    <location>
        <begin position="933"/>
        <end position="953"/>
    </location>
</feature>
<comment type="similarity">
    <text evidence="1">Belongs to the sel-1 family.</text>
</comment>
<evidence type="ECO:0000256" key="3">
    <source>
        <dbReference type="SAM" id="MobiDB-lite"/>
    </source>
</evidence>
<protein>
    <submittedName>
        <fullName evidence="4">Uncharacterized protein</fullName>
    </submittedName>
</protein>
<keyword evidence="2" id="KW-0175">Coiled coil</keyword>
<gene>
    <name evidence="4" type="ORF">OAUR00152_LOCUS14427</name>
</gene>
<feature type="compositionally biased region" description="Basic and acidic residues" evidence="3">
    <location>
        <begin position="1032"/>
        <end position="1044"/>
    </location>
</feature>
<reference evidence="4" key="1">
    <citation type="submission" date="2021-01" db="EMBL/GenBank/DDBJ databases">
        <authorList>
            <person name="Corre E."/>
            <person name="Pelletier E."/>
            <person name="Niang G."/>
            <person name="Scheremetjew M."/>
            <person name="Finn R."/>
            <person name="Kale V."/>
            <person name="Holt S."/>
            <person name="Cochrane G."/>
            <person name="Meng A."/>
            <person name="Brown T."/>
            <person name="Cohen L."/>
        </authorList>
    </citation>
    <scope>NUCLEOTIDE SEQUENCE</scope>
    <source>
        <strain evidence="4">Isolate 1302-5</strain>
    </source>
</reference>
<feature type="region of interest" description="Disordered" evidence="3">
    <location>
        <begin position="615"/>
        <end position="652"/>
    </location>
</feature>
<dbReference type="SUPFAM" id="SSF81901">
    <property type="entry name" value="HCP-like"/>
    <property type="match status" value="1"/>
</dbReference>
<dbReference type="Pfam" id="PF08238">
    <property type="entry name" value="Sel1"/>
    <property type="match status" value="3"/>
</dbReference>
<feature type="compositionally biased region" description="Basic and acidic residues" evidence="3">
    <location>
        <begin position="575"/>
        <end position="588"/>
    </location>
</feature>
<feature type="compositionally biased region" description="Pro residues" evidence="3">
    <location>
        <begin position="536"/>
        <end position="546"/>
    </location>
</feature>
<dbReference type="PANTHER" id="PTHR11102:SF160">
    <property type="entry name" value="ERAD-ASSOCIATED E3 UBIQUITIN-PROTEIN LIGASE COMPONENT HRD3"/>
    <property type="match status" value="1"/>
</dbReference>
<dbReference type="AlphaFoldDB" id="A0A7S4MQU1"/>
<accession>A0A7S4MQU1</accession>
<dbReference type="PANTHER" id="PTHR11102">
    <property type="entry name" value="SEL-1-LIKE PROTEIN"/>
    <property type="match status" value="1"/>
</dbReference>
<feature type="compositionally biased region" description="Polar residues" evidence="3">
    <location>
        <begin position="791"/>
        <end position="820"/>
    </location>
</feature>
<sequence length="1213" mass="130377">MAQENTVRPSPSVFEREVDDAKAAKMSTEDTISKSAAANIERSNDTAESTTVGKAQDALHEPEAEAESILQPEGLEPAASAAATLAPPSKEPLKPEDFAKGVAETLLKGAGQTALSALKGTLWLGELGAKAAAKEIAALTDTRSDVEKALAELAEVDEELGREVAEALRLAEEAAAGNRGGYEEPSKEEEEEEKGITMSNIPKEGESVEIEAISEAQLMEEERVERGSTNVVFPVMEEAAIAPELENDAKDAIVVEASLNAAADDEAANVSDITKVIQEVLDEEADEELPVAAVDWVVEADGRADALEESEHKFEEISGWAKGYDTRLVNMIDPNREKAEKSAKREMVRERLRMMAAASSGGGLSEKPVVRADSTEPVNAPDTPIMESETTPVPYAFARGSRGQEPRASIGAPAFPPKSAMPIPEKIAGEVDPVSSINAQDWVLEGDNDGFENHRPGGESEEGLFATTSGSQPEGWISAHPEGEPFHTYNHAAGHAPPGSPGDRQILDRSHVPMDIVSDTLEDGTTVHNRTQVHRPPVPFLPPDPPVAKDEPASANVRPDLPFFPPDPAMRRQRHEMPAEPRKDEGRYADSSVWTQGSEEQMVNVLDPMVRGSVNVGGASANKEVTPNDIEHNLANARPDDTRGKKGPDASYSRVFNQLMGGDQAMRARSAVEDQNAQGGNGQPGDWVPPAEGSSSHTDPSTKRENASVEVPPLDDTAGRKRPASYAHLFDALMGGDQVAKDRSKQNKSVKRNGGRSEGWIPSRIKDSSSVADPEARRSTTPRAFVRDSRNISTSETPSISGETILNDATTAERNGTSDRPSPEFADSSSWNRGSAEGLMNVIDPMVGKTNATENPASIGDGGAATAGAMPVSGNAEGGRAAPYELLFDHLMAVDGVVQETQDLGPEMHQPPPGMKQNRPPERWLPPSVRSTSLSTMFDPNIGDWTDPRSPPTGREYVGPAESSHYYYNAQDSMAMNSIADGTVWYNSRRGNPLWETSSYYAEGGQQGGYYPEGGRRDRMDTKHLMTIVEDETSHDGAPAKEEGDVSSTEGSEKEQMIQAEEAVRAMKQKAEEGDESAMCALGNWYSNGQHFLPEDKAVGYAWYQRATDYGSVKGMTAAGICLLTGDGIEPNEAEGMALLGAAAQGGSDLAAYWLGVSYKEGARGLPRNLHRAKIWFQRLVNKGEGGVKLDGIPFQRIEDLLRQVENEDVAEA</sequence>
<dbReference type="EMBL" id="HBKQ01021284">
    <property type="protein sequence ID" value="CAE2237445.1"/>
    <property type="molecule type" value="Transcribed_RNA"/>
</dbReference>
<proteinExistence type="inferred from homology"/>
<evidence type="ECO:0000313" key="4">
    <source>
        <dbReference type="EMBL" id="CAE2237445.1"/>
    </source>
</evidence>
<feature type="region of interest" description="Disordered" evidence="3">
    <location>
        <begin position="1"/>
        <end position="95"/>
    </location>
</feature>
<feature type="region of interest" description="Disordered" evidence="3">
    <location>
        <begin position="737"/>
        <end position="834"/>
    </location>
</feature>
<feature type="region of interest" description="Disordered" evidence="3">
    <location>
        <begin position="175"/>
        <end position="196"/>
    </location>
</feature>
<dbReference type="InterPro" id="IPR050767">
    <property type="entry name" value="Sel1_AlgK"/>
</dbReference>
<evidence type="ECO:0000256" key="2">
    <source>
        <dbReference type="SAM" id="Coils"/>
    </source>
</evidence>
<name>A0A7S4MQU1_9STRA</name>
<dbReference type="SMART" id="SM00671">
    <property type="entry name" value="SEL1"/>
    <property type="match status" value="3"/>
</dbReference>
<feature type="compositionally biased region" description="Low complexity" evidence="3">
    <location>
        <begin position="72"/>
        <end position="88"/>
    </location>
</feature>